<proteinExistence type="predicted"/>
<dbReference type="Proteomes" id="UP000295382">
    <property type="component" value="Unassembled WGS sequence"/>
</dbReference>
<dbReference type="AlphaFoldDB" id="A0A4R3I117"/>
<organism evidence="1 2">
    <name type="scientific">Paucimonas lemoignei</name>
    <name type="common">Pseudomonas lemoignei</name>
    <dbReference type="NCBI Taxonomy" id="29443"/>
    <lineage>
        <taxon>Bacteria</taxon>
        <taxon>Pseudomonadati</taxon>
        <taxon>Pseudomonadota</taxon>
        <taxon>Betaproteobacteria</taxon>
        <taxon>Burkholderiales</taxon>
        <taxon>Burkholderiaceae</taxon>
        <taxon>Paucimonas</taxon>
    </lineage>
</organism>
<reference evidence="1 2" key="1">
    <citation type="submission" date="2019-03" db="EMBL/GenBank/DDBJ databases">
        <title>Genomic Encyclopedia of Type Strains, Phase IV (KMG-IV): sequencing the most valuable type-strain genomes for metagenomic binning, comparative biology and taxonomic classification.</title>
        <authorList>
            <person name="Goeker M."/>
        </authorList>
    </citation>
    <scope>NUCLEOTIDE SEQUENCE [LARGE SCALE GENOMIC DNA]</scope>
    <source>
        <strain evidence="1 2">DSM 7445</strain>
    </source>
</reference>
<keyword evidence="2" id="KW-1185">Reference proteome</keyword>
<accession>A0A4R3I117</accession>
<comment type="caution">
    <text evidence="1">The sequence shown here is derived from an EMBL/GenBank/DDBJ whole genome shotgun (WGS) entry which is preliminary data.</text>
</comment>
<evidence type="ECO:0000313" key="2">
    <source>
        <dbReference type="Proteomes" id="UP000295382"/>
    </source>
</evidence>
<gene>
    <name evidence="1" type="ORF">EDC30_10210</name>
</gene>
<protein>
    <submittedName>
        <fullName evidence="1">Uncharacterized protein</fullName>
    </submittedName>
</protein>
<evidence type="ECO:0000313" key="1">
    <source>
        <dbReference type="EMBL" id="TCS38275.1"/>
    </source>
</evidence>
<name>A0A4R3I117_PAULE</name>
<sequence length="34" mass="3922">MKTSQLLIIWPILKKSVALNLLERKKTARAEWAA</sequence>
<dbReference type="EMBL" id="SLZQ01000002">
    <property type="protein sequence ID" value="TCS38275.1"/>
    <property type="molecule type" value="Genomic_DNA"/>
</dbReference>